<keyword evidence="2" id="KW-0812">Transmembrane</keyword>
<evidence type="ECO:0000256" key="2">
    <source>
        <dbReference type="SAM" id="Phobius"/>
    </source>
</evidence>
<dbReference type="EMBL" id="BSVA01000001">
    <property type="protein sequence ID" value="GMA91834.1"/>
    <property type="molecule type" value="Genomic_DNA"/>
</dbReference>
<keyword evidence="2" id="KW-1133">Transmembrane helix</keyword>
<keyword evidence="4" id="KW-1185">Reference proteome</keyword>
<reference evidence="4" key="1">
    <citation type="journal article" date="2019" name="Int. J. Syst. Evol. Microbiol.">
        <title>The Global Catalogue of Microorganisms (GCM) 10K type strain sequencing project: providing services to taxonomists for standard genome sequencing and annotation.</title>
        <authorList>
            <consortium name="The Broad Institute Genomics Platform"/>
            <consortium name="The Broad Institute Genome Sequencing Center for Infectious Disease"/>
            <person name="Wu L."/>
            <person name="Ma J."/>
        </authorList>
    </citation>
    <scope>NUCLEOTIDE SEQUENCE [LARGE SCALE GENOMIC DNA]</scope>
    <source>
        <strain evidence="4">NBRC 108755</strain>
    </source>
</reference>
<feature type="transmembrane region" description="Helical" evidence="2">
    <location>
        <begin position="87"/>
        <end position="106"/>
    </location>
</feature>
<evidence type="ECO:0000313" key="4">
    <source>
        <dbReference type="Proteomes" id="UP001157069"/>
    </source>
</evidence>
<organism evidence="3 4">
    <name type="scientific">Homoserinibacter gongjuensis</name>
    <dbReference type="NCBI Taxonomy" id="1162968"/>
    <lineage>
        <taxon>Bacteria</taxon>
        <taxon>Bacillati</taxon>
        <taxon>Actinomycetota</taxon>
        <taxon>Actinomycetes</taxon>
        <taxon>Micrococcales</taxon>
        <taxon>Microbacteriaceae</taxon>
        <taxon>Homoserinibacter</taxon>
    </lineage>
</organism>
<name>A0ABQ6JXJ8_9MICO</name>
<feature type="transmembrane region" description="Helical" evidence="2">
    <location>
        <begin position="37"/>
        <end position="57"/>
    </location>
</feature>
<gene>
    <name evidence="3" type="ORF">GCM10025869_23630</name>
</gene>
<evidence type="ECO:0000256" key="1">
    <source>
        <dbReference type="SAM" id="MobiDB-lite"/>
    </source>
</evidence>
<keyword evidence="2" id="KW-0472">Membrane</keyword>
<dbReference type="Proteomes" id="UP001157069">
    <property type="component" value="Unassembled WGS sequence"/>
</dbReference>
<feature type="transmembrane region" description="Helical" evidence="2">
    <location>
        <begin position="64"/>
        <end position="81"/>
    </location>
</feature>
<feature type="region of interest" description="Disordered" evidence="1">
    <location>
        <begin position="114"/>
        <end position="133"/>
    </location>
</feature>
<proteinExistence type="predicted"/>
<accession>A0ABQ6JXJ8</accession>
<sequence>MSARLAATYAAVSYAANCALGLAVASGRLRTGRARWVHHTLFINTAASTTAATVALIAERGRAGAVVAPALIPLAAIPYAGTRGWRHPALAVSIAPFIVAGLIVAWRRPATSRPTERSRLARRSRTTERRRAR</sequence>
<comment type="caution">
    <text evidence="3">The sequence shown here is derived from an EMBL/GenBank/DDBJ whole genome shotgun (WGS) entry which is preliminary data.</text>
</comment>
<evidence type="ECO:0000313" key="3">
    <source>
        <dbReference type="EMBL" id="GMA91834.1"/>
    </source>
</evidence>
<protein>
    <submittedName>
        <fullName evidence="3">Uncharacterized protein</fullName>
    </submittedName>
</protein>
<dbReference type="RefSeq" id="WP_284300364.1">
    <property type="nucleotide sequence ID" value="NZ_BSVA01000001.1"/>
</dbReference>